<name>A0A2N9I876_FAGSY</name>
<feature type="region of interest" description="Disordered" evidence="1">
    <location>
        <begin position="152"/>
        <end position="192"/>
    </location>
</feature>
<dbReference type="EMBL" id="OIVN01005046">
    <property type="protein sequence ID" value="SPD20618.1"/>
    <property type="molecule type" value="Genomic_DNA"/>
</dbReference>
<protein>
    <recommendedName>
        <fullName evidence="3">NHL repeat-containing protein</fullName>
    </recommendedName>
</protein>
<evidence type="ECO:0000313" key="2">
    <source>
        <dbReference type="EMBL" id="SPD20618.1"/>
    </source>
</evidence>
<reference evidence="2" key="1">
    <citation type="submission" date="2018-02" db="EMBL/GenBank/DDBJ databases">
        <authorList>
            <person name="Cohen D.B."/>
            <person name="Kent A.D."/>
        </authorList>
    </citation>
    <scope>NUCLEOTIDE SEQUENCE</scope>
</reference>
<dbReference type="PANTHER" id="PTHR47076:SF9">
    <property type="entry name" value="NHL DOMAIN PROTEIN"/>
    <property type="match status" value="1"/>
</dbReference>
<feature type="compositionally biased region" description="Low complexity" evidence="1">
    <location>
        <begin position="157"/>
        <end position="183"/>
    </location>
</feature>
<accession>A0A2N9I876</accession>
<evidence type="ECO:0000256" key="1">
    <source>
        <dbReference type="SAM" id="MobiDB-lite"/>
    </source>
</evidence>
<dbReference type="PANTHER" id="PTHR47076">
    <property type="entry name" value="NHL DOMAIN PROTEIN"/>
    <property type="match status" value="1"/>
</dbReference>
<proteinExistence type="predicted"/>
<sequence>MAHSHTETNGDDGTSTLMENTRYCCCFPAHFFGSQRSSSVRLAWWERVRSSQVSDDKWWSGGLRSLKKLREWSELVAGPKWKTFIRRFNRNRSGGGGGGNSGSSCNRHGKFQYDPLSYALNFDEGPGQNGNLEGEDDYTMFRNFSTRYASVPVPGQLPLKPSNSTSSSSSSSSSSKLLSPPLDSGKHVAVFA</sequence>
<dbReference type="AlphaFoldDB" id="A0A2N9I876"/>
<evidence type="ECO:0008006" key="3">
    <source>
        <dbReference type="Google" id="ProtNLM"/>
    </source>
</evidence>
<organism evidence="2">
    <name type="scientific">Fagus sylvatica</name>
    <name type="common">Beechnut</name>
    <dbReference type="NCBI Taxonomy" id="28930"/>
    <lineage>
        <taxon>Eukaryota</taxon>
        <taxon>Viridiplantae</taxon>
        <taxon>Streptophyta</taxon>
        <taxon>Embryophyta</taxon>
        <taxon>Tracheophyta</taxon>
        <taxon>Spermatophyta</taxon>
        <taxon>Magnoliopsida</taxon>
        <taxon>eudicotyledons</taxon>
        <taxon>Gunneridae</taxon>
        <taxon>Pentapetalae</taxon>
        <taxon>rosids</taxon>
        <taxon>fabids</taxon>
        <taxon>Fagales</taxon>
        <taxon>Fagaceae</taxon>
        <taxon>Fagus</taxon>
    </lineage>
</organism>
<gene>
    <name evidence="2" type="ORF">FSB_LOCUS48500</name>
</gene>